<accession>A0A5B8G0Y6</accession>
<dbReference type="InterPro" id="IPR050680">
    <property type="entry name" value="YpeA/RimI_acetyltransf"/>
</dbReference>
<dbReference type="SUPFAM" id="SSF55729">
    <property type="entry name" value="Acyl-CoA N-acyltransferases (Nat)"/>
    <property type="match status" value="1"/>
</dbReference>
<protein>
    <submittedName>
        <fullName evidence="4">GNAT family N-acetyltransferase</fullName>
    </submittedName>
</protein>
<keyword evidence="1 4" id="KW-0808">Transferase</keyword>
<evidence type="ECO:0000256" key="1">
    <source>
        <dbReference type="ARBA" id="ARBA00022679"/>
    </source>
</evidence>
<dbReference type="EMBL" id="CP040818">
    <property type="protein sequence ID" value="QDL93490.1"/>
    <property type="molecule type" value="Genomic_DNA"/>
</dbReference>
<reference evidence="4 5" key="1">
    <citation type="submission" date="2019-06" db="EMBL/GenBank/DDBJ databases">
        <title>Genome sequence of Rhodobacteraceae bacterium D4M1.</title>
        <authorList>
            <person name="Cao J."/>
        </authorList>
    </citation>
    <scope>NUCLEOTIDE SEQUENCE [LARGE SCALE GENOMIC DNA]</scope>
    <source>
        <strain evidence="4 5">D4M1</strain>
    </source>
</reference>
<name>A0A5B8G0Y6_9RHOB</name>
<dbReference type="Gene3D" id="3.40.630.30">
    <property type="match status" value="1"/>
</dbReference>
<gene>
    <name evidence="4" type="ORF">FDP22_17895</name>
</gene>
<organism evidence="4 5">
    <name type="scientific">Paroceanicella profunda</name>
    <dbReference type="NCBI Taxonomy" id="2579971"/>
    <lineage>
        <taxon>Bacteria</taxon>
        <taxon>Pseudomonadati</taxon>
        <taxon>Pseudomonadota</taxon>
        <taxon>Alphaproteobacteria</taxon>
        <taxon>Rhodobacterales</taxon>
        <taxon>Paracoccaceae</taxon>
        <taxon>Paroceanicella</taxon>
    </lineage>
</organism>
<dbReference type="InterPro" id="IPR000182">
    <property type="entry name" value="GNAT_dom"/>
</dbReference>
<dbReference type="GO" id="GO:0016747">
    <property type="term" value="F:acyltransferase activity, transferring groups other than amino-acyl groups"/>
    <property type="evidence" value="ECO:0007669"/>
    <property type="project" value="InterPro"/>
</dbReference>
<keyword evidence="2" id="KW-0012">Acyltransferase</keyword>
<keyword evidence="5" id="KW-1185">Reference proteome</keyword>
<evidence type="ECO:0000256" key="2">
    <source>
        <dbReference type="ARBA" id="ARBA00023315"/>
    </source>
</evidence>
<dbReference type="PROSITE" id="PS51186">
    <property type="entry name" value="GNAT"/>
    <property type="match status" value="1"/>
</dbReference>
<evidence type="ECO:0000259" key="3">
    <source>
        <dbReference type="PROSITE" id="PS51186"/>
    </source>
</evidence>
<dbReference type="RefSeq" id="WP_138575871.1">
    <property type="nucleotide sequence ID" value="NZ_CP040818.1"/>
</dbReference>
<proteinExistence type="predicted"/>
<dbReference type="Proteomes" id="UP000305888">
    <property type="component" value="Chromosome"/>
</dbReference>
<dbReference type="InterPro" id="IPR016181">
    <property type="entry name" value="Acyl_CoA_acyltransferase"/>
</dbReference>
<dbReference type="OrthoDB" id="9804026at2"/>
<evidence type="ECO:0000313" key="5">
    <source>
        <dbReference type="Proteomes" id="UP000305888"/>
    </source>
</evidence>
<feature type="domain" description="N-acetyltransferase" evidence="3">
    <location>
        <begin position="1"/>
        <end position="135"/>
    </location>
</feature>
<evidence type="ECO:0000313" key="4">
    <source>
        <dbReference type="EMBL" id="QDL93490.1"/>
    </source>
</evidence>
<dbReference type="CDD" id="cd04301">
    <property type="entry name" value="NAT_SF"/>
    <property type="match status" value="1"/>
</dbReference>
<dbReference type="PANTHER" id="PTHR43420:SF44">
    <property type="entry name" value="ACETYLTRANSFERASE YPEA"/>
    <property type="match status" value="1"/>
</dbReference>
<dbReference type="PANTHER" id="PTHR43420">
    <property type="entry name" value="ACETYLTRANSFERASE"/>
    <property type="match status" value="1"/>
</dbReference>
<sequence length="135" mass="14716">MTPEAMALLHAQCFDAHPRPWSAAEFADVLSLGAWQVSVPGGFALGRVAGGEAELITLAVVPERRRQGLALRLLTAFDARALADRAEEAFLEVSEANAPARALYLRAGWALVGRRYGYYGRGAQRVDALVMRRSY</sequence>
<dbReference type="Pfam" id="PF00583">
    <property type="entry name" value="Acetyltransf_1"/>
    <property type="match status" value="1"/>
</dbReference>
<dbReference type="AlphaFoldDB" id="A0A5B8G0Y6"/>
<dbReference type="KEGG" id="ppru:FDP22_17895"/>